<sequence length="78" mass="9000">MNNVQEEDDWRMSSKGVMRRSDGEKFGYVTFSSEANADNKVDSKAIRISVANLERFTDAEGTIRVTVRLWVESSRRLR</sequence>
<reference evidence="1" key="2">
    <citation type="submission" date="2022-06" db="UniProtKB">
        <authorList>
            <consortium name="EnsemblMetazoa"/>
        </authorList>
    </citation>
    <scope>IDENTIFICATION</scope>
    <source>
        <strain evidence="1">PS312</strain>
    </source>
</reference>
<organism evidence="1 2">
    <name type="scientific">Pristionchus pacificus</name>
    <name type="common">Parasitic nematode worm</name>
    <dbReference type="NCBI Taxonomy" id="54126"/>
    <lineage>
        <taxon>Eukaryota</taxon>
        <taxon>Metazoa</taxon>
        <taxon>Ecdysozoa</taxon>
        <taxon>Nematoda</taxon>
        <taxon>Chromadorea</taxon>
        <taxon>Rhabditida</taxon>
        <taxon>Rhabditina</taxon>
        <taxon>Diplogasteromorpha</taxon>
        <taxon>Diplogasteroidea</taxon>
        <taxon>Neodiplogasteridae</taxon>
        <taxon>Pristionchus</taxon>
    </lineage>
</organism>
<proteinExistence type="predicted"/>
<protein>
    <submittedName>
        <fullName evidence="1">Uncharacterized protein</fullName>
    </submittedName>
</protein>
<reference evidence="2" key="1">
    <citation type="journal article" date="2008" name="Nat. Genet.">
        <title>The Pristionchus pacificus genome provides a unique perspective on nematode lifestyle and parasitism.</title>
        <authorList>
            <person name="Dieterich C."/>
            <person name="Clifton S.W."/>
            <person name="Schuster L.N."/>
            <person name="Chinwalla A."/>
            <person name="Delehaunty K."/>
            <person name="Dinkelacker I."/>
            <person name="Fulton L."/>
            <person name="Fulton R."/>
            <person name="Godfrey J."/>
            <person name="Minx P."/>
            <person name="Mitreva M."/>
            <person name="Roeseler W."/>
            <person name="Tian H."/>
            <person name="Witte H."/>
            <person name="Yang S.P."/>
            <person name="Wilson R.K."/>
            <person name="Sommer R.J."/>
        </authorList>
    </citation>
    <scope>NUCLEOTIDE SEQUENCE [LARGE SCALE GENOMIC DNA]</scope>
    <source>
        <strain evidence="2">PS312</strain>
    </source>
</reference>
<accession>A0A8R1UTW0</accession>
<dbReference type="Proteomes" id="UP000005239">
    <property type="component" value="Unassembled WGS sequence"/>
</dbReference>
<evidence type="ECO:0000313" key="2">
    <source>
        <dbReference type="Proteomes" id="UP000005239"/>
    </source>
</evidence>
<keyword evidence="2" id="KW-1185">Reference proteome</keyword>
<evidence type="ECO:0000313" key="1">
    <source>
        <dbReference type="EnsemblMetazoa" id="PPA38811.1"/>
    </source>
</evidence>
<name>A0A2A6CZ99_PRIPA</name>
<dbReference type="EnsemblMetazoa" id="PPA38811.1">
    <property type="protein sequence ID" value="PPA38811.1"/>
    <property type="gene ID" value="WBGene00277180"/>
</dbReference>
<accession>A0A2A6CZ99</accession>
<gene>
    <name evidence="1" type="primary">WBGene00277180</name>
</gene>
<dbReference type="AlphaFoldDB" id="A0A2A6CZ99"/>